<evidence type="ECO:0000313" key="3">
    <source>
        <dbReference type="Proteomes" id="UP000249081"/>
    </source>
</evidence>
<evidence type="ECO:0000256" key="1">
    <source>
        <dbReference type="SAM" id="MobiDB-lite"/>
    </source>
</evidence>
<proteinExistence type="predicted"/>
<sequence length="128" mass="13619">MAKHQEPTTIHYSPTGGTGRHREGSFILEVSTGFYGVWWAITHPGKTVLRTLGVIGGLSAAAFLIGGGAHLIAGEPGSARLNGADPTAAGRVMSDVIRPHVQRSAVYVNDRTRPENMPDAISEASFRR</sequence>
<organism evidence="2 3">
    <name type="scientific">Shackletoniella antarctica</name>
    <dbReference type="NCBI Taxonomy" id="268115"/>
    <lineage>
        <taxon>Bacteria</taxon>
        <taxon>Bacillati</taxon>
        <taxon>Cyanobacteriota</taxon>
        <taxon>Cyanophyceae</taxon>
        <taxon>Oculatellales</taxon>
        <taxon>Oculatellaceae</taxon>
        <taxon>Shackletoniella</taxon>
    </lineage>
</organism>
<accession>A0A2W4VVP7</accession>
<evidence type="ECO:0000313" key="2">
    <source>
        <dbReference type="EMBL" id="PZO36923.1"/>
    </source>
</evidence>
<comment type="caution">
    <text evidence="2">The sequence shown here is derived from an EMBL/GenBank/DDBJ whole genome shotgun (WGS) entry which is preliminary data.</text>
</comment>
<dbReference type="EMBL" id="QBMN01000132">
    <property type="protein sequence ID" value="PZO36923.1"/>
    <property type="molecule type" value="Genomic_DNA"/>
</dbReference>
<protein>
    <submittedName>
        <fullName evidence="2">Uncharacterized protein</fullName>
    </submittedName>
</protein>
<reference evidence="3" key="1">
    <citation type="submission" date="2018-04" db="EMBL/GenBank/DDBJ databases">
        <authorList>
            <person name="Cornet L."/>
        </authorList>
    </citation>
    <scope>NUCLEOTIDE SEQUENCE [LARGE SCALE GENOMIC DNA]</scope>
</reference>
<reference evidence="2 3" key="2">
    <citation type="submission" date="2018-06" db="EMBL/GenBank/DDBJ databases">
        <title>Metagenomic assembly of (sub)arctic Cyanobacteria and their associated microbiome from non-axenic cultures.</title>
        <authorList>
            <person name="Baurain D."/>
        </authorList>
    </citation>
    <scope>NUCLEOTIDE SEQUENCE [LARGE SCALE GENOMIC DNA]</scope>
    <source>
        <strain evidence="2">ULC041bin1</strain>
    </source>
</reference>
<dbReference type="Proteomes" id="UP000249081">
    <property type="component" value="Unassembled WGS sequence"/>
</dbReference>
<dbReference type="AlphaFoldDB" id="A0A2W4VVP7"/>
<name>A0A2W4VVP7_9CYAN</name>
<gene>
    <name evidence="2" type="ORF">DCF17_16660</name>
</gene>
<feature type="region of interest" description="Disordered" evidence="1">
    <location>
        <begin position="1"/>
        <end position="22"/>
    </location>
</feature>